<comment type="catalytic activity">
    <reaction evidence="1">
        <text>a 1,2-diacyl-sn-glycero-3-phospho-(1'-sn-glycero-3'-phosphate) + H2O = a 1,2-diacyl-sn-glycero-3-phospho-(1'-sn-glycerol) + phosphate</text>
        <dbReference type="Rhea" id="RHEA:33751"/>
        <dbReference type="ChEBI" id="CHEBI:15377"/>
        <dbReference type="ChEBI" id="CHEBI:43474"/>
        <dbReference type="ChEBI" id="CHEBI:60110"/>
        <dbReference type="ChEBI" id="CHEBI:64716"/>
        <dbReference type="EC" id="3.1.3.27"/>
    </reaction>
</comment>
<keyword evidence="2" id="KW-1133">Transmembrane helix</keyword>
<comment type="function">
    <text evidence="1">Lipid phosphatase which dephosphorylates phosphatidylglycerophosphate (PGP) to phosphatidylglycerol (PG).</text>
</comment>
<dbReference type="SUPFAM" id="SSF101307">
    <property type="entry name" value="YutG-like"/>
    <property type="match status" value="1"/>
</dbReference>
<dbReference type="InterPro" id="IPR007686">
    <property type="entry name" value="YutG/PgpA"/>
</dbReference>
<organism evidence="4 5">
    <name type="scientific">Thiomonas bhubaneswarensis</name>
    <dbReference type="NCBI Taxonomy" id="339866"/>
    <lineage>
        <taxon>Bacteria</taxon>
        <taxon>Pseudomonadati</taxon>
        <taxon>Pseudomonadota</taxon>
        <taxon>Betaproteobacteria</taxon>
        <taxon>Burkholderiales</taxon>
        <taxon>Thiomonas</taxon>
    </lineage>
</organism>
<dbReference type="STRING" id="339866.GCA_001418255_00436"/>
<dbReference type="GO" id="GO:0008962">
    <property type="term" value="F:phosphatidylglycerophosphatase activity"/>
    <property type="evidence" value="ECO:0007669"/>
    <property type="project" value="UniProtKB-EC"/>
</dbReference>
<dbReference type="GO" id="GO:0046872">
    <property type="term" value="F:metal ion binding"/>
    <property type="evidence" value="ECO:0007669"/>
    <property type="project" value="UniProtKB-KW"/>
</dbReference>
<protein>
    <recommendedName>
        <fullName evidence="1">Phosphatidylglycerophosphatase A</fullName>
        <ecNumber evidence="1">3.1.3.27</ecNumber>
    </recommendedName>
    <alternativeName>
        <fullName evidence="1">Phosphatidylglycerolphosphate phosphatase A</fullName>
    </alternativeName>
</protein>
<keyword evidence="1" id="KW-0378">Hydrolase</keyword>
<dbReference type="PANTHER" id="PTHR36305:SF1">
    <property type="entry name" value="PHOSPHATIDYLGLYCEROPHOSPHATASE A"/>
    <property type="match status" value="1"/>
</dbReference>
<dbReference type="GO" id="GO:0009395">
    <property type="term" value="P:phospholipid catabolic process"/>
    <property type="evidence" value="ECO:0007669"/>
    <property type="project" value="UniProtKB-KW"/>
</dbReference>
<keyword evidence="1" id="KW-1208">Phospholipid metabolism</keyword>
<dbReference type="InterPro" id="IPR026037">
    <property type="entry name" value="PgpA"/>
</dbReference>
<comment type="cofactor">
    <cofactor evidence="1">
        <name>Mg(2+)</name>
        <dbReference type="ChEBI" id="CHEBI:18420"/>
    </cofactor>
</comment>
<comment type="pathway">
    <text evidence="1">Phospholipid metabolism; phosphatidylglycerol biosynthesis; phosphatidylglycerol from CDP-diacylglycerol: step 2/2.</text>
</comment>
<keyword evidence="1" id="KW-0595">Phospholipid degradation</keyword>
<feature type="transmembrane region" description="Helical" evidence="2">
    <location>
        <begin position="153"/>
        <end position="171"/>
    </location>
</feature>
<keyword evidence="1" id="KW-0460">Magnesium</keyword>
<evidence type="ECO:0000259" key="3">
    <source>
        <dbReference type="Pfam" id="PF04608"/>
    </source>
</evidence>
<name>A0A0K6HSR2_9BURK</name>
<keyword evidence="1 2" id="KW-0472">Membrane</keyword>
<proteinExistence type="predicted"/>
<gene>
    <name evidence="4" type="ORF">Ga0061069_101440</name>
</gene>
<dbReference type="EC" id="3.1.3.27" evidence="1"/>
<keyword evidence="1" id="KW-0442">Lipid degradation</keyword>
<dbReference type="CDD" id="cd06971">
    <property type="entry name" value="PgpA"/>
    <property type="match status" value="1"/>
</dbReference>
<evidence type="ECO:0000256" key="2">
    <source>
        <dbReference type="SAM" id="Phobius"/>
    </source>
</evidence>
<dbReference type="RefSeq" id="WP_072242945.1">
    <property type="nucleotide sequence ID" value="NZ_CYHF01000001.1"/>
</dbReference>
<evidence type="ECO:0000256" key="1">
    <source>
        <dbReference type="PIRNR" id="PIRNR006162"/>
    </source>
</evidence>
<accession>A0A0K6HSR2</accession>
<feature type="transmembrane region" description="Helical" evidence="2">
    <location>
        <begin position="26"/>
        <end position="49"/>
    </location>
</feature>
<evidence type="ECO:0000313" key="5">
    <source>
        <dbReference type="Proteomes" id="UP000183649"/>
    </source>
</evidence>
<comment type="subcellular location">
    <subcellularLocation>
        <location evidence="1">Cell inner membrane</location>
        <topology evidence="1">Multi-pass membrane protein</topology>
    </subcellularLocation>
</comment>
<keyword evidence="1" id="KW-1003">Cell membrane</keyword>
<dbReference type="AlphaFoldDB" id="A0A0K6HSR2"/>
<dbReference type="UniPathway" id="UPA00084">
    <property type="reaction ID" value="UER00504"/>
</dbReference>
<dbReference type="GO" id="GO:0006655">
    <property type="term" value="P:phosphatidylglycerol biosynthetic process"/>
    <property type="evidence" value="ECO:0007669"/>
    <property type="project" value="UniProtKB-UniPathway"/>
</dbReference>
<sequence>MTASTPIPASAQGASWRFMWRNPLHVLALGFGSGLAPIAPGTAGTLFAWASYDLLALWLGPLQWAVIIGAGALIGVWACGHTARALGLEDPSPVVWDEIIAFWLVLLLVTPAGWAEQLAAFLLFRAFDAGKWLAVGWADRHVKGGLGIMLDDLIAAAFTLLVMALGIRLYAWI</sequence>
<keyword evidence="5" id="KW-1185">Reference proteome</keyword>
<feature type="transmembrane region" description="Helical" evidence="2">
    <location>
        <begin position="100"/>
        <end position="124"/>
    </location>
</feature>
<feature type="domain" description="YutG/PgpA" evidence="3">
    <location>
        <begin position="27"/>
        <end position="165"/>
    </location>
</feature>
<dbReference type="PIRSF" id="PIRSF006162">
    <property type="entry name" value="PgpA"/>
    <property type="match status" value="1"/>
</dbReference>
<keyword evidence="1 2" id="KW-0812">Transmembrane</keyword>
<dbReference type="GO" id="GO:0005886">
    <property type="term" value="C:plasma membrane"/>
    <property type="evidence" value="ECO:0007669"/>
    <property type="project" value="UniProtKB-SubCell"/>
</dbReference>
<dbReference type="InterPro" id="IPR036681">
    <property type="entry name" value="PgpA-like_sf"/>
</dbReference>
<reference evidence="5" key="1">
    <citation type="submission" date="2015-08" db="EMBL/GenBank/DDBJ databases">
        <authorList>
            <person name="Varghese N."/>
        </authorList>
    </citation>
    <scope>NUCLEOTIDE SEQUENCE [LARGE SCALE GENOMIC DNA]</scope>
    <source>
        <strain evidence="5">DSM 18181</strain>
    </source>
</reference>
<dbReference type="Pfam" id="PF04608">
    <property type="entry name" value="PgpA"/>
    <property type="match status" value="1"/>
</dbReference>
<feature type="transmembrane region" description="Helical" evidence="2">
    <location>
        <begin position="55"/>
        <end position="79"/>
    </location>
</feature>
<dbReference type="OrthoDB" id="9804091at2"/>
<dbReference type="EMBL" id="CYHF01000001">
    <property type="protein sequence ID" value="CUA93960.1"/>
    <property type="molecule type" value="Genomic_DNA"/>
</dbReference>
<dbReference type="Proteomes" id="UP000183649">
    <property type="component" value="Unassembled WGS sequence"/>
</dbReference>
<keyword evidence="1" id="KW-0997">Cell inner membrane</keyword>
<evidence type="ECO:0000313" key="4">
    <source>
        <dbReference type="EMBL" id="CUA93960.1"/>
    </source>
</evidence>
<keyword evidence="1" id="KW-0479">Metal-binding</keyword>
<keyword evidence="1" id="KW-0443">Lipid metabolism</keyword>
<dbReference type="PANTHER" id="PTHR36305">
    <property type="entry name" value="PHOSPHATIDYLGLYCEROPHOSPHATASE A"/>
    <property type="match status" value="1"/>
</dbReference>